<proteinExistence type="predicted"/>
<evidence type="ECO:0000313" key="2">
    <source>
        <dbReference type="Proteomes" id="UP001054945"/>
    </source>
</evidence>
<gene>
    <name evidence="1" type="ORF">CEXT_558221</name>
</gene>
<keyword evidence="2" id="KW-1185">Reference proteome</keyword>
<accession>A0AAV4WA85</accession>
<reference evidence="1 2" key="1">
    <citation type="submission" date="2021-06" db="EMBL/GenBank/DDBJ databases">
        <title>Caerostris extrusa draft genome.</title>
        <authorList>
            <person name="Kono N."/>
            <person name="Arakawa K."/>
        </authorList>
    </citation>
    <scope>NUCLEOTIDE SEQUENCE [LARGE SCALE GENOMIC DNA]</scope>
</reference>
<evidence type="ECO:0000313" key="1">
    <source>
        <dbReference type="EMBL" id="GIY79840.1"/>
    </source>
</evidence>
<organism evidence="1 2">
    <name type="scientific">Caerostris extrusa</name>
    <name type="common">Bark spider</name>
    <name type="synonym">Caerostris bankana</name>
    <dbReference type="NCBI Taxonomy" id="172846"/>
    <lineage>
        <taxon>Eukaryota</taxon>
        <taxon>Metazoa</taxon>
        <taxon>Ecdysozoa</taxon>
        <taxon>Arthropoda</taxon>
        <taxon>Chelicerata</taxon>
        <taxon>Arachnida</taxon>
        <taxon>Araneae</taxon>
        <taxon>Araneomorphae</taxon>
        <taxon>Entelegynae</taxon>
        <taxon>Araneoidea</taxon>
        <taxon>Araneidae</taxon>
        <taxon>Caerostris</taxon>
    </lineage>
</organism>
<dbReference type="Proteomes" id="UP001054945">
    <property type="component" value="Unassembled WGS sequence"/>
</dbReference>
<dbReference type="EMBL" id="BPLR01015937">
    <property type="protein sequence ID" value="GIY79840.1"/>
    <property type="molecule type" value="Genomic_DNA"/>
</dbReference>
<sequence>MLSSPMAHHRAPAAITAELALSSPQLREPALRQPQGARFLANSAARTVPAPSSFQDFSRVRCRCLIPDKKEAHDPYNSLNPIYFHAELLYKHASI</sequence>
<dbReference type="AlphaFoldDB" id="A0AAV4WA85"/>
<comment type="caution">
    <text evidence="1">The sequence shown here is derived from an EMBL/GenBank/DDBJ whole genome shotgun (WGS) entry which is preliminary data.</text>
</comment>
<name>A0AAV4WA85_CAEEX</name>
<protein>
    <submittedName>
        <fullName evidence="1">Uncharacterized protein</fullName>
    </submittedName>
</protein>